<proteinExistence type="predicted"/>
<evidence type="ECO:0000313" key="4">
    <source>
        <dbReference type="Proteomes" id="UP000292345"/>
    </source>
</evidence>
<dbReference type="EMBL" id="PPUZ01000039">
    <property type="protein sequence ID" value="RZM78403.1"/>
    <property type="molecule type" value="Genomic_DNA"/>
</dbReference>
<dbReference type="Proteomes" id="UP000292345">
    <property type="component" value="Unassembled WGS sequence"/>
</dbReference>
<accession>A0A4Q7E7K7</accession>
<evidence type="ECO:0000313" key="3">
    <source>
        <dbReference type="EMBL" id="RZM78403.1"/>
    </source>
</evidence>
<feature type="region of interest" description="Disordered" evidence="1">
    <location>
        <begin position="26"/>
        <end position="53"/>
    </location>
</feature>
<protein>
    <recommendedName>
        <fullName evidence="5">Beta-propeller domain-containing protein</fullName>
    </recommendedName>
</protein>
<evidence type="ECO:0008006" key="5">
    <source>
        <dbReference type="Google" id="ProtNLM"/>
    </source>
</evidence>
<dbReference type="RefSeq" id="WP_130245506.1">
    <property type="nucleotide sequence ID" value="NZ_PPUZ01000039.1"/>
</dbReference>
<sequence length="694" mass="76335">MLYSTQLKLCAAALTLSLLGACGTGSDTDTSTQNPGNGGTQTPPDKVPDLSTGEASAQKLRKASAADFATYLKNGIYLAQGVTTPQDSGEQVSAPNSDAAIPAYSSTNVQEQAVDESDRVKYDGAHLYIANTADFQAAQDEHKQSVRILKREENGALGPLTTLVTSSDFYARQQLYLQENNLAALLSNDRGGFMVEPLLTAEIAVDATSMPFSGSQDFALTLADVKDPSQAQVTHQFRFDGELVDSRVIGNSLYLISEFSASFTGFEQEGEDLDVVNYQKITATDVTELLPKVTNIKTGTERLLVDPATCYMPENASNLNGYHHITSVTRVSLNDPDSLTTTCIASRTEGIYMSENNVYLYGYYYDSEEASFDDATQTVIHQFNLGEQAVSYTVSGKVAGHLGRSNQNLRFSEHAGILRVVTSRFTETKGMLHKLYLLEKQDDSLAVVAQLPNQTRTTPIGKVSDNGLVEEDIYAVRFFADKAYIVTFRQIDPLYVLDLSDKSDPKITGALEIPGYSAYLHPVSEQLLIGIGQNVQNWFLDGPLESEDDFGAKVSLFDVSDISAPLLVDEKVFSGGFSPVEFDYHAFSYIKHSDEVFRMTLSVESWLTENDSENSVSWYKRNELASFEVHTGETPKLLYMGSSTAEQQPDADTSQYIWAGDDRGILHDEHIYYVHGNFVWSSLWQSPQDTSGPF</sequence>
<evidence type="ECO:0000256" key="2">
    <source>
        <dbReference type="SAM" id="SignalP"/>
    </source>
</evidence>
<comment type="caution">
    <text evidence="3">The sequence shown here is derived from an EMBL/GenBank/DDBJ whole genome shotgun (WGS) entry which is preliminary data.</text>
</comment>
<feature type="chain" id="PRO_5020390742" description="Beta-propeller domain-containing protein" evidence="2">
    <location>
        <begin position="21"/>
        <end position="694"/>
    </location>
</feature>
<gene>
    <name evidence="3" type="ORF">C3B51_14595</name>
</gene>
<organism evidence="3 4">
    <name type="scientific">Pseudoalteromonas rubra</name>
    <dbReference type="NCBI Taxonomy" id="43658"/>
    <lineage>
        <taxon>Bacteria</taxon>
        <taxon>Pseudomonadati</taxon>
        <taxon>Pseudomonadota</taxon>
        <taxon>Gammaproteobacteria</taxon>
        <taxon>Alteromonadales</taxon>
        <taxon>Pseudoalteromonadaceae</taxon>
        <taxon>Pseudoalteromonas</taxon>
    </lineage>
</organism>
<name>A0A4Q7E7K7_9GAMM</name>
<dbReference type="AlphaFoldDB" id="A0A4Q7E7K7"/>
<keyword evidence="2" id="KW-0732">Signal</keyword>
<feature type="compositionally biased region" description="Polar residues" evidence="1">
    <location>
        <begin position="26"/>
        <end position="43"/>
    </location>
</feature>
<reference evidence="3 4" key="1">
    <citation type="submission" date="2018-01" db="EMBL/GenBank/DDBJ databases">
        <title>Co-occurrence of chitin degradation, pigmentation and bioactivity in marine Pseudoalteromonas.</title>
        <authorList>
            <person name="Paulsen S."/>
            <person name="Gram L."/>
            <person name="Machado H."/>
        </authorList>
    </citation>
    <scope>NUCLEOTIDE SEQUENCE [LARGE SCALE GENOMIC DNA]</scope>
    <source>
        <strain evidence="3 4">S1946</strain>
    </source>
</reference>
<feature type="signal peptide" evidence="2">
    <location>
        <begin position="1"/>
        <end position="20"/>
    </location>
</feature>
<dbReference type="Pfam" id="PF09826">
    <property type="entry name" value="Beta_propel"/>
    <property type="match status" value="1"/>
</dbReference>
<dbReference type="InterPro" id="IPR019198">
    <property type="entry name" value="Beta_propeller_containing"/>
</dbReference>
<evidence type="ECO:0000256" key="1">
    <source>
        <dbReference type="SAM" id="MobiDB-lite"/>
    </source>
</evidence>